<feature type="domain" description="BCAS3 WD40" evidence="5">
    <location>
        <begin position="205"/>
        <end position="504"/>
    </location>
</feature>
<evidence type="ECO:0000313" key="6">
    <source>
        <dbReference type="EMBL" id="KAF5730585.1"/>
    </source>
</evidence>
<dbReference type="InterPro" id="IPR048382">
    <property type="entry name" value="BCAS3_WD40"/>
</dbReference>
<name>A0A7J7C9H4_TRIWF</name>
<dbReference type="SUPFAM" id="SSF50978">
    <property type="entry name" value="WD40 repeat-like"/>
    <property type="match status" value="1"/>
</dbReference>
<comment type="subcellular location">
    <subcellularLocation>
        <location evidence="1">Preautophagosomal structure</location>
    </subcellularLocation>
</comment>
<dbReference type="InterPro" id="IPR001680">
    <property type="entry name" value="WD40_rpt"/>
</dbReference>
<feature type="transmembrane region" description="Helical" evidence="3">
    <location>
        <begin position="12"/>
        <end position="28"/>
    </location>
</feature>
<reference evidence="6 7" key="1">
    <citation type="journal article" date="2020" name="Nat. Commun.">
        <title>Genome of Tripterygium wilfordii and identification of cytochrome P450 involved in triptolide biosynthesis.</title>
        <authorList>
            <person name="Tu L."/>
            <person name="Su P."/>
            <person name="Zhang Z."/>
            <person name="Gao L."/>
            <person name="Wang J."/>
            <person name="Hu T."/>
            <person name="Zhou J."/>
            <person name="Zhang Y."/>
            <person name="Zhao Y."/>
            <person name="Liu Y."/>
            <person name="Song Y."/>
            <person name="Tong Y."/>
            <person name="Lu Y."/>
            <person name="Yang J."/>
            <person name="Xu C."/>
            <person name="Jia M."/>
            <person name="Peters R.J."/>
            <person name="Huang L."/>
            <person name="Gao W."/>
        </authorList>
    </citation>
    <scope>NUCLEOTIDE SEQUENCE [LARGE SCALE GENOMIC DNA]</scope>
    <source>
        <strain evidence="7">cv. XIE 37</strain>
        <tissue evidence="6">Leaf</tissue>
    </source>
</reference>
<keyword evidence="3" id="KW-0472">Membrane</keyword>
<feature type="domain" description="BCAS3" evidence="4">
    <location>
        <begin position="649"/>
        <end position="791"/>
    </location>
</feature>
<dbReference type="Pfam" id="PF21034">
    <property type="entry name" value="BCAS3_WD40"/>
    <property type="match status" value="2"/>
</dbReference>
<proteinExistence type="predicted"/>
<dbReference type="Proteomes" id="UP000593562">
    <property type="component" value="Unassembled WGS sequence"/>
</dbReference>
<sequence>MLRREIGESAIIFVWVFGTLIVWALGIMRNSGDAQKQMGGAVVPRPGRAGLSRTISSYFRIVSSGASTVAKSAASAAASIVDKMDDANHLDQVLWAGFDKLEYEGDIARQVLLLGYRSGFQVWDIEEANNVRDLVSRYDSAVSFMQMLPKPIVSKSSGDKFAGSRPLLAVCADGSRSGGCNIQDGLASPCNGSIPNHQELGNGNSMPTAIRFYSLSSHSYVHFLRFRSIVYSVRCSSRVVCISQAAQIHCFDSSTLERAYTILTNPIVTSCPGPGGIGYGPLAVGPRWLAYSGSQVVVSNSGRVSPQHLPPSASFSGYGSNGSLVAHYAKESSKQLASGIVTLGDIGYKKLSRYCSELLPDSHSSLQSRVPGWKGSGTVNGHYPDSDSIGMVIVRDIVTKQVIAQFRAHKSPISALCFDPSGTLLVTASVQGHNINIFRIMQGLPGSSSGADVDTSYVHLYRLQRGFTNAVIQDVSFSDDSNWIMISSSRGTSHLFAINPFGGSGNFLSTDAGITNKNGELGVMTKPAVRWPPNSDVQMSHQENLFGSGPPVTLSVISRIRNGNSGWRGTVSGAAAAATGRLGSLSGAIASSFHNYKGNLGLNVDNSSLKTKYHLLVFSPAGVMIQYALRTPAGLDSGTLFSVLNSAYEPAPESDGRLVVEAIQKWNICQKQNRREREDNIDIYGENGNSDNHKIYPEGMKKGNSIYPEAPIATAKISPEEKHQLYISEAELQMHQARVPLWAKPEIYFQSMMMDGTKVDERKVLGEEIEIERIPTCVIEARSKELIPVYDYLQTPKFHQTRVPAVHSNINGQPLHPKSGLSGSSRPSHQSSSGSLESMAEIGAVVSEIQYGVEETGWDGPGICIETKGFVSSNDSLKTNTPLEIVNNRESLKTESQLKFVNNDIEGLTENRFEDGDELD</sequence>
<keyword evidence="3" id="KW-1133">Transmembrane helix</keyword>
<dbReference type="OrthoDB" id="25778at2759"/>
<dbReference type="SMART" id="SM00320">
    <property type="entry name" value="WD40"/>
    <property type="match status" value="2"/>
</dbReference>
<dbReference type="InterPro" id="IPR036322">
    <property type="entry name" value="WD40_repeat_dom_sf"/>
</dbReference>
<evidence type="ECO:0000256" key="3">
    <source>
        <dbReference type="SAM" id="Phobius"/>
    </source>
</evidence>
<evidence type="ECO:0000313" key="7">
    <source>
        <dbReference type="Proteomes" id="UP000593562"/>
    </source>
</evidence>
<feature type="compositionally biased region" description="Low complexity" evidence="2">
    <location>
        <begin position="819"/>
        <end position="835"/>
    </location>
</feature>
<evidence type="ECO:0000259" key="4">
    <source>
        <dbReference type="Pfam" id="PF12490"/>
    </source>
</evidence>
<dbReference type="InterPro" id="IPR045142">
    <property type="entry name" value="BCAS3-like"/>
</dbReference>
<dbReference type="GO" id="GO:0006914">
    <property type="term" value="P:autophagy"/>
    <property type="evidence" value="ECO:0007669"/>
    <property type="project" value="InterPro"/>
</dbReference>
<dbReference type="GO" id="GO:0000407">
    <property type="term" value="C:phagophore assembly site"/>
    <property type="evidence" value="ECO:0007669"/>
    <property type="project" value="UniProtKB-SubCell"/>
</dbReference>
<dbReference type="InParanoid" id="A0A7J7C9H4"/>
<organism evidence="6 7">
    <name type="scientific">Tripterygium wilfordii</name>
    <name type="common">Thunder God vine</name>
    <dbReference type="NCBI Taxonomy" id="458696"/>
    <lineage>
        <taxon>Eukaryota</taxon>
        <taxon>Viridiplantae</taxon>
        <taxon>Streptophyta</taxon>
        <taxon>Embryophyta</taxon>
        <taxon>Tracheophyta</taxon>
        <taxon>Spermatophyta</taxon>
        <taxon>Magnoliopsida</taxon>
        <taxon>eudicotyledons</taxon>
        <taxon>Gunneridae</taxon>
        <taxon>Pentapetalae</taxon>
        <taxon>rosids</taxon>
        <taxon>fabids</taxon>
        <taxon>Celastrales</taxon>
        <taxon>Celastraceae</taxon>
        <taxon>Tripterygium</taxon>
    </lineage>
</organism>
<comment type="caution">
    <text evidence="6">The sequence shown here is derived from an EMBL/GenBank/DDBJ whole genome shotgun (WGS) entry which is preliminary data.</text>
</comment>
<dbReference type="FunCoup" id="A0A7J7C9H4">
    <property type="interactions" value="194"/>
</dbReference>
<dbReference type="EMBL" id="JAAARO010000019">
    <property type="protein sequence ID" value="KAF5730585.1"/>
    <property type="molecule type" value="Genomic_DNA"/>
</dbReference>
<accession>A0A7J7C9H4</accession>
<protein>
    <submittedName>
        <fullName evidence="6">Autophagy-related protein 18f</fullName>
    </submittedName>
</protein>
<gene>
    <name evidence="6" type="ORF">HS088_TW19G00177</name>
</gene>
<dbReference type="GO" id="GO:0042594">
    <property type="term" value="P:response to starvation"/>
    <property type="evidence" value="ECO:0007669"/>
    <property type="project" value="TreeGrafter"/>
</dbReference>
<dbReference type="InterPro" id="IPR015943">
    <property type="entry name" value="WD40/YVTN_repeat-like_dom_sf"/>
</dbReference>
<evidence type="ECO:0000259" key="5">
    <source>
        <dbReference type="Pfam" id="PF21034"/>
    </source>
</evidence>
<dbReference type="PANTHER" id="PTHR13268">
    <property type="entry name" value="BREAST CARCINOMA AMPLIFIED SEQUENCE 3"/>
    <property type="match status" value="1"/>
</dbReference>
<dbReference type="PANTHER" id="PTHR13268:SF7">
    <property type="entry name" value="AUTOPHAGY-RELATED PROTEIN 18F"/>
    <property type="match status" value="1"/>
</dbReference>
<dbReference type="Pfam" id="PF12490">
    <property type="entry name" value="BCAS3"/>
    <property type="match status" value="1"/>
</dbReference>
<dbReference type="InterPro" id="IPR022175">
    <property type="entry name" value="BCAS3_dom"/>
</dbReference>
<evidence type="ECO:0000256" key="2">
    <source>
        <dbReference type="SAM" id="MobiDB-lite"/>
    </source>
</evidence>
<dbReference type="AlphaFoldDB" id="A0A7J7C9H4"/>
<keyword evidence="3" id="KW-0812">Transmembrane</keyword>
<feature type="region of interest" description="Disordered" evidence="2">
    <location>
        <begin position="808"/>
        <end position="837"/>
    </location>
</feature>
<keyword evidence="7" id="KW-1185">Reference proteome</keyword>
<evidence type="ECO:0000256" key="1">
    <source>
        <dbReference type="ARBA" id="ARBA00004329"/>
    </source>
</evidence>
<dbReference type="Gene3D" id="2.130.10.10">
    <property type="entry name" value="YVTN repeat-like/Quinoprotein amine dehydrogenase"/>
    <property type="match status" value="1"/>
</dbReference>
<feature type="domain" description="BCAS3 WD40" evidence="5">
    <location>
        <begin position="96"/>
        <end position="178"/>
    </location>
</feature>